<dbReference type="Gene3D" id="1.10.472.80">
    <property type="entry name" value="Ypt/Rab-GAP domain of gyp1p, domain 3"/>
    <property type="match status" value="1"/>
</dbReference>
<dbReference type="GO" id="GO:0005789">
    <property type="term" value="C:endoplasmic reticulum membrane"/>
    <property type="evidence" value="ECO:0007669"/>
    <property type="project" value="TreeGrafter"/>
</dbReference>
<evidence type="ECO:0000313" key="4">
    <source>
        <dbReference type="Proteomes" id="UP000494165"/>
    </source>
</evidence>
<dbReference type="FunFam" id="1.10.8.1310:FF:000001">
    <property type="entry name" value="TBC1 domain family, member 20"/>
    <property type="match status" value="1"/>
</dbReference>
<dbReference type="InterPro" id="IPR000195">
    <property type="entry name" value="Rab-GAP-TBC_dom"/>
</dbReference>
<dbReference type="GO" id="GO:0005096">
    <property type="term" value="F:GTPase activator activity"/>
    <property type="evidence" value="ECO:0007669"/>
    <property type="project" value="UniProtKB-KW"/>
</dbReference>
<feature type="domain" description="Rab-GAP TBC" evidence="2">
    <location>
        <begin position="103"/>
        <end position="289"/>
    </location>
</feature>
<protein>
    <recommendedName>
        <fullName evidence="2">Rab-GAP TBC domain-containing protein</fullName>
    </recommendedName>
</protein>
<dbReference type="SMART" id="SM00164">
    <property type="entry name" value="TBC"/>
    <property type="match status" value="1"/>
</dbReference>
<dbReference type="EMBL" id="CADEPI010000086">
    <property type="protein sequence ID" value="CAB3373527.1"/>
    <property type="molecule type" value="Genomic_DNA"/>
</dbReference>
<dbReference type="PANTHER" id="PTHR20913">
    <property type="entry name" value="TBC1 DOMAIN FAMILY MEMBER 20/GTPASE"/>
    <property type="match status" value="1"/>
</dbReference>
<dbReference type="InterPro" id="IPR035969">
    <property type="entry name" value="Rab-GAP_TBC_sf"/>
</dbReference>
<name>A0A8S1D6M3_9INSE</name>
<evidence type="ECO:0000313" key="3">
    <source>
        <dbReference type="EMBL" id="CAB3373527.1"/>
    </source>
</evidence>
<accession>A0A8S1D6M3</accession>
<evidence type="ECO:0000259" key="2">
    <source>
        <dbReference type="PROSITE" id="PS50086"/>
    </source>
</evidence>
<dbReference type="Pfam" id="PF00566">
    <property type="entry name" value="RabGAP-TBC"/>
    <property type="match status" value="1"/>
</dbReference>
<dbReference type="PROSITE" id="PS50086">
    <property type="entry name" value="TBC_RABGAP"/>
    <property type="match status" value="1"/>
</dbReference>
<sequence length="426" mass="49169">MEGDEMKKTDQTIEASDLLTEGMGQLDLDADSEPDFEELDVDKWDEGKGDEIICSAPSELSFSEEPALPPVLRRKRDDLYAILAAENVDKARLIQMARSEGGLVDDEIRKKAWPLILNISDEQTEELPTQEEIEAHPEYKQVVMDVNRSLKRFPPGIPYDQRVALQDQLTRLILRVIIKYPNLCYYQGYHDVAVTFLLVVGEEKAFYILEKLSTEHLRVCMEPTMDTTSRLLNTIYPLINRKNPQLHDYLERSEAGTLFALPWFLTWFGHSLSKYNAVVRMYDFFICSAPHMPLYVAATIVLHRTDEVFETQCQMDYMHGLLSQLPDTLPFEEILRQAERLYIDFPPESIEQEVHERTLREYQMRNNPPVRAKPVVRKKPSPYSYFGWPRPSTYVQMVFATASVMFSIYMYMKAGGESGTLPIAPS</sequence>
<proteinExistence type="predicted"/>
<evidence type="ECO:0000256" key="1">
    <source>
        <dbReference type="ARBA" id="ARBA00022468"/>
    </source>
</evidence>
<dbReference type="SUPFAM" id="SSF47923">
    <property type="entry name" value="Ypt/Rab-GAP domain of gyp1p"/>
    <property type="match status" value="2"/>
</dbReference>
<comment type="caution">
    <text evidence="3">The sequence shown here is derived from an EMBL/GenBank/DDBJ whole genome shotgun (WGS) entry which is preliminary data.</text>
</comment>
<organism evidence="3 4">
    <name type="scientific">Cloeon dipterum</name>
    <dbReference type="NCBI Taxonomy" id="197152"/>
    <lineage>
        <taxon>Eukaryota</taxon>
        <taxon>Metazoa</taxon>
        <taxon>Ecdysozoa</taxon>
        <taxon>Arthropoda</taxon>
        <taxon>Hexapoda</taxon>
        <taxon>Insecta</taxon>
        <taxon>Pterygota</taxon>
        <taxon>Palaeoptera</taxon>
        <taxon>Ephemeroptera</taxon>
        <taxon>Pisciforma</taxon>
        <taxon>Baetidae</taxon>
        <taxon>Cloeon</taxon>
    </lineage>
</organism>
<keyword evidence="1" id="KW-0343">GTPase activation</keyword>
<dbReference type="InterPro" id="IPR045913">
    <property type="entry name" value="TBC20/Gyp8-like"/>
</dbReference>
<reference evidence="3 4" key="1">
    <citation type="submission" date="2020-04" db="EMBL/GenBank/DDBJ databases">
        <authorList>
            <person name="Alioto T."/>
            <person name="Alioto T."/>
            <person name="Gomez Garrido J."/>
        </authorList>
    </citation>
    <scope>NUCLEOTIDE SEQUENCE [LARGE SCALE GENOMIC DNA]</scope>
</reference>
<keyword evidence="4" id="KW-1185">Reference proteome</keyword>
<dbReference type="GO" id="GO:0006888">
    <property type="term" value="P:endoplasmic reticulum to Golgi vesicle-mediated transport"/>
    <property type="evidence" value="ECO:0007669"/>
    <property type="project" value="TreeGrafter"/>
</dbReference>
<dbReference type="AlphaFoldDB" id="A0A8S1D6M3"/>
<dbReference type="OrthoDB" id="206700at2759"/>
<dbReference type="Proteomes" id="UP000494165">
    <property type="component" value="Unassembled WGS sequence"/>
</dbReference>
<dbReference type="Gene3D" id="1.10.8.1310">
    <property type="match status" value="1"/>
</dbReference>
<dbReference type="PANTHER" id="PTHR20913:SF7">
    <property type="entry name" value="RE60063P"/>
    <property type="match status" value="1"/>
</dbReference>
<gene>
    <name evidence="3" type="ORF">CLODIP_2_CD15159</name>
</gene>